<proteinExistence type="predicted"/>
<accession>A0ABX7C1L3</accession>
<evidence type="ECO:0000313" key="5">
    <source>
        <dbReference type="EMBL" id="QQR36687.1"/>
    </source>
</evidence>
<dbReference type="Pfam" id="PF00990">
    <property type="entry name" value="GGDEF"/>
    <property type="match status" value="1"/>
</dbReference>
<feature type="transmembrane region" description="Helical" evidence="3">
    <location>
        <begin position="6"/>
        <end position="28"/>
    </location>
</feature>
<evidence type="ECO:0000259" key="4">
    <source>
        <dbReference type="PROSITE" id="PS50887"/>
    </source>
</evidence>
<feature type="transmembrane region" description="Helical" evidence="3">
    <location>
        <begin position="185"/>
        <end position="211"/>
    </location>
</feature>
<dbReference type="Proteomes" id="UP000595460">
    <property type="component" value="Chromosome"/>
</dbReference>
<dbReference type="InterPro" id="IPR029787">
    <property type="entry name" value="Nucleotide_cyclase"/>
</dbReference>
<dbReference type="RefSeq" id="WP_201659000.1">
    <property type="nucleotide sequence ID" value="NZ_CP068047.1"/>
</dbReference>
<name>A0ABX7C1L3_9HYPH</name>
<dbReference type="NCBIfam" id="TIGR00254">
    <property type="entry name" value="GGDEF"/>
    <property type="match status" value="1"/>
</dbReference>
<dbReference type="PANTHER" id="PTHR45138">
    <property type="entry name" value="REGULATORY COMPONENTS OF SENSORY TRANSDUCTION SYSTEM"/>
    <property type="match status" value="1"/>
</dbReference>
<feature type="transmembrane region" description="Helical" evidence="3">
    <location>
        <begin position="147"/>
        <end position="165"/>
    </location>
</feature>
<evidence type="ECO:0000313" key="6">
    <source>
        <dbReference type="Proteomes" id="UP000595460"/>
    </source>
</evidence>
<organism evidence="5 6">
    <name type="scientific">Devosia oryziradicis</name>
    <dbReference type="NCBI Taxonomy" id="2801335"/>
    <lineage>
        <taxon>Bacteria</taxon>
        <taxon>Pseudomonadati</taxon>
        <taxon>Pseudomonadota</taxon>
        <taxon>Alphaproteobacteria</taxon>
        <taxon>Hyphomicrobiales</taxon>
        <taxon>Devosiaceae</taxon>
        <taxon>Devosia</taxon>
    </lineage>
</organism>
<dbReference type="InterPro" id="IPR043128">
    <property type="entry name" value="Rev_trsase/Diguanyl_cyclase"/>
</dbReference>
<keyword evidence="3" id="KW-0472">Membrane</keyword>
<feature type="transmembrane region" description="Helical" evidence="3">
    <location>
        <begin position="66"/>
        <end position="84"/>
    </location>
</feature>
<dbReference type="InterPro" id="IPR000160">
    <property type="entry name" value="GGDEF_dom"/>
</dbReference>
<dbReference type="EC" id="2.7.7.65" evidence="1"/>
<dbReference type="SUPFAM" id="SSF55073">
    <property type="entry name" value="Nucleotide cyclase"/>
    <property type="match status" value="1"/>
</dbReference>
<keyword evidence="3" id="KW-1133">Transmembrane helix</keyword>
<keyword evidence="6" id="KW-1185">Reference proteome</keyword>
<comment type="catalytic activity">
    <reaction evidence="2">
        <text>2 GTP = 3',3'-c-di-GMP + 2 diphosphate</text>
        <dbReference type="Rhea" id="RHEA:24898"/>
        <dbReference type="ChEBI" id="CHEBI:33019"/>
        <dbReference type="ChEBI" id="CHEBI:37565"/>
        <dbReference type="ChEBI" id="CHEBI:58805"/>
        <dbReference type="EC" id="2.7.7.65"/>
    </reaction>
</comment>
<dbReference type="PROSITE" id="PS50887">
    <property type="entry name" value="GGDEF"/>
    <property type="match status" value="1"/>
</dbReference>
<reference evidence="5 6" key="1">
    <citation type="submission" date="2021-01" db="EMBL/GenBank/DDBJ databases">
        <title>Genome seq and assembly of Devosia sp. G19.</title>
        <authorList>
            <person name="Chhetri G."/>
        </authorList>
    </citation>
    <scope>NUCLEOTIDE SEQUENCE [LARGE SCALE GENOMIC DNA]</scope>
    <source>
        <strain evidence="5 6">G19</strain>
    </source>
</reference>
<keyword evidence="3" id="KW-0812">Transmembrane</keyword>
<feature type="domain" description="GGDEF" evidence="4">
    <location>
        <begin position="252"/>
        <end position="384"/>
    </location>
</feature>
<evidence type="ECO:0000256" key="1">
    <source>
        <dbReference type="ARBA" id="ARBA00012528"/>
    </source>
</evidence>
<protein>
    <recommendedName>
        <fullName evidence="1">diguanylate cyclase</fullName>
        <ecNumber evidence="1">2.7.7.65</ecNumber>
    </recommendedName>
</protein>
<dbReference type="PANTHER" id="PTHR45138:SF9">
    <property type="entry name" value="DIGUANYLATE CYCLASE DGCM-RELATED"/>
    <property type="match status" value="1"/>
</dbReference>
<sequence length="407" mass="43325">MSAAAFVLAINLFIAFIFATSFGVVAAYARSALGARWLAMAYGVGLLNPALEFVLPSQAEPRPVQVAIFAAVLLALALCVIGLARHYRINPPWRTLAAVLVASLVVNILILDMPRASLLRNVLYQAPYALVQAVGVATILRYRHRKSLDLALLLLFAASSFYFLLKPFLATMLGSGATPQAYMGSTYAAISQSAGAMLLMANGLVMLLIIVRDAMAEMSARSETDKLSGLLNRRGFEERAGKLLTTTLRAGVPGTMVVADLDHFKVINDTYGHAAGDQVIMAFATVLSATASERAVVGRLGGEEFGVFIPGANLSAARLYAEGVRAGFSGLSIASLGPDLRVSASFGVAQLQEGDSLSDLLRRSDAALYEAKKGGRDRVCVASPDLLTRREAEPTVSQRRRGSRRTG</sequence>
<gene>
    <name evidence="5" type="ORF">JI749_03375</name>
</gene>
<dbReference type="Gene3D" id="3.30.70.270">
    <property type="match status" value="1"/>
</dbReference>
<dbReference type="InterPro" id="IPR050469">
    <property type="entry name" value="Diguanylate_Cyclase"/>
</dbReference>
<dbReference type="SMART" id="SM00267">
    <property type="entry name" value="GGDEF"/>
    <property type="match status" value="1"/>
</dbReference>
<feature type="transmembrane region" description="Helical" evidence="3">
    <location>
        <begin position="96"/>
        <end position="116"/>
    </location>
</feature>
<dbReference type="EMBL" id="CP068047">
    <property type="protein sequence ID" value="QQR36687.1"/>
    <property type="molecule type" value="Genomic_DNA"/>
</dbReference>
<evidence type="ECO:0000256" key="2">
    <source>
        <dbReference type="ARBA" id="ARBA00034247"/>
    </source>
</evidence>
<dbReference type="CDD" id="cd01949">
    <property type="entry name" value="GGDEF"/>
    <property type="match status" value="1"/>
</dbReference>
<evidence type="ECO:0000256" key="3">
    <source>
        <dbReference type="SAM" id="Phobius"/>
    </source>
</evidence>
<feature type="transmembrane region" description="Helical" evidence="3">
    <location>
        <begin position="35"/>
        <end position="54"/>
    </location>
</feature>
<feature type="transmembrane region" description="Helical" evidence="3">
    <location>
        <begin position="122"/>
        <end position="140"/>
    </location>
</feature>